<proteinExistence type="predicted"/>
<evidence type="ECO:0000313" key="6">
    <source>
        <dbReference type="Proteomes" id="UP000318709"/>
    </source>
</evidence>
<dbReference type="InterPro" id="IPR053981">
    <property type="entry name" value="Gp44/GpP-like_2nd"/>
</dbReference>
<dbReference type="OrthoDB" id="9016931at2"/>
<dbReference type="InterPro" id="IPR026276">
    <property type="entry name" value="Baseplate_GpP"/>
</dbReference>
<protein>
    <recommendedName>
        <fullName evidence="7">Phage tail protein</fullName>
    </recommendedName>
</protein>
<evidence type="ECO:0000259" key="4">
    <source>
        <dbReference type="Pfam" id="PF22255"/>
    </source>
</evidence>
<dbReference type="AlphaFoldDB" id="A0A4Y6UBG1"/>
<dbReference type="Gene3D" id="3.30.1920.10">
    <property type="entry name" value="Baseplate protein-like domains - 2 layer sandwich fold"/>
    <property type="match status" value="1"/>
</dbReference>
<dbReference type="Pfam" id="PF21929">
    <property type="entry name" value="GpP_4th"/>
    <property type="match status" value="1"/>
</dbReference>
<evidence type="ECO:0000259" key="3">
    <source>
        <dbReference type="Pfam" id="PF21929"/>
    </source>
</evidence>
<accession>A0A4Y6UBG1</accession>
<dbReference type="InterPro" id="IPR023399">
    <property type="entry name" value="Baseplate-like_2-layer_sand"/>
</dbReference>
<gene>
    <name evidence="5" type="ORF">E3E12_05990</name>
</gene>
<evidence type="ECO:0000256" key="1">
    <source>
        <dbReference type="SAM" id="MobiDB-lite"/>
    </source>
</evidence>
<evidence type="ECO:0008006" key="7">
    <source>
        <dbReference type="Google" id="ProtNLM"/>
    </source>
</evidence>
<reference evidence="5 6" key="1">
    <citation type="submission" date="2019-03" db="EMBL/GenBank/DDBJ databases">
        <title>The complete genome sequence of Swingsia_sp. F3b2 LMG30590(T).</title>
        <authorList>
            <person name="Chua K.-O."/>
            <person name="Chan K.-G."/>
            <person name="See-Too W.-S."/>
        </authorList>
    </citation>
    <scope>NUCLEOTIDE SEQUENCE [LARGE SCALE GENOMIC DNA]</scope>
    <source>
        <strain evidence="5 6">F3b2</strain>
    </source>
</reference>
<feature type="domain" description="Baseplate hub protein gp44-like N-terminal" evidence="2">
    <location>
        <begin position="11"/>
        <end position="95"/>
    </location>
</feature>
<evidence type="ECO:0000313" key="5">
    <source>
        <dbReference type="EMBL" id="QDH13806.2"/>
    </source>
</evidence>
<dbReference type="EMBL" id="CP038231">
    <property type="protein sequence ID" value="QDH13806.2"/>
    <property type="molecule type" value="Genomic_DNA"/>
</dbReference>
<dbReference type="PIRSF" id="PIRSF004440">
    <property type="entry name" value="GpP"/>
    <property type="match status" value="1"/>
</dbReference>
<dbReference type="RefSeq" id="WP_149498268.1">
    <property type="nucleotide sequence ID" value="NZ_CP038231.1"/>
</dbReference>
<dbReference type="InterPro" id="IPR049354">
    <property type="entry name" value="GpP-like_N"/>
</dbReference>
<name>A0A4Y6UBG1_9PROT</name>
<dbReference type="Proteomes" id="UP000318709">
    <property type="component" value="Chromosome"/>
</dbReference>
<dbReference type="InterPro" id="IPR053982">
    <property type="entry name" value="Gp44/GpP-like_C"/>
</dbReference>
<feature type="region of interest" description="Disordered" evidence="1">
    <location>
        <begin position="280"/>
        <end position="305"/>
    </location>
</feature>
<organism evidence="5 6">
    <name type="scientific">Formicincola oecophyllae</name>
    <dbReference type="NCBI Taxonomy" id="2558361"/>
    <lineage>
        <taxon>Bacteria</taxon>
        <taxon>Pseudomonadati</taxon>
        <taxon>Pseudomonadota</taxon>
        <taxon>Alphaproteobacteria</taxon>
        <taxon>Acetobacterales</taxon>
        <taxon>Acetobacteraceae</taxon>
        <taxon>Formicincola</taxon>
    </lineage>
</organism>
<evidence type="ECO:0000259" key="2">
    <source>
        <dbReference type="Pfam" id="PF21683"/>
    </source>
</evidence>
<dbReference type="KEGG" id="swf:E3E12_05990"/>
<dbReference type="SUPFAM" id="SSF69279">
    <property type="entry name" value="Phage tail proteins"/>
    <property type="match status" value="2"/>
</dbReference>
<feature type="domain" description="Baseplate hub protein gp44/GpP-like second" evidence="4">
    <location>
        <begin position="98"/>
        <end position="181"/>
    </location>
</feature>
<sequence length="411" mass="44054">MNLGSHQAGPVVLKVGGVKLQHWTSLEVTHDLANLAGTFRTSLAVDVPLQAGSLPTIGEAVEISLEGQQVLKGWLEFINVSGDANSLHVTLSGRDRSGDLADCAANPLGPSEYKGMKLEAIVGALAQPFGVSVDRAVETGTPFTLVALEPADVTLDVIERHARQRGVLVTSDGLGGLVLTRAGITHACDTLVFPGGNVTQMEARRGQKHRDYWVKGQAPSHKRPLKSALHVGQKPSPAQAMPDAAKNEAAAACRYGHARDEGTARYRPCVYLAKTQSGASMATQDVANSSPSKPEKKRSSGQPWTLDDQAAWRMRTKRAGATTFVYTVPGFLNHAGELWRPNQLVTVQDSVNGLSRDMLISAVTWIAEQDHCITRLSVVPPDAFDLTGEAVLPPTGNQRQRRHVVARGHMS</sequence>
<keyword evidence="6" id="KW-1185">Reference proteome</keyword>
<dbReference type="Gene3D" id="3.55.50.10">
    <property type="entry name" value="Baseplate protein-like domains"/>
    <property type="match status" value="1"/>
</dbReference>
<feature type="domain" description="Baseplate hub protein gp44/GpP-like C-terminal" evidence="3">
    <location>
        <begin position="308"/>
        <end position="386"/>
    </location>
</feature>
<dbReference type="Pfam" id="PF22255">
    <property type="entry name" value="Gp44-like_2nd"/>
    <property type="match status" value="1"/>
</dbReference>
<dbReference type="Pfam" id="PF21683">
    <property type="entry name" value="GpP-like_1st"/>
    <property type="match status" value="1"/>
</dbReference>
<dbReference type="Gene3D" id="2.30.300.10">
    <property type="entry name" value="Baseplate protein-like domain - beta roll fold"/>
    <property type="match status" value="1"/>
</dbReference>